<organism evidence="1 2">
    <name type="scientific">Caenorhabditis bovis</name>
    <dbReference type="NCBI Taxonomy" id="2654633"/>
    <lineage>
        <taxon>Eukaryota</taxon>
        <taxon>Metazoa</taxon>
        <taxon>Ecdysozoa</taxon>
        <taxon>Nematoda</taxon>
        <taxon>Chromadorea</taxon>
        <taxon>Rhabditida</taxon>
        <taxon>Rhabditina</taxon>
        <taxon>Rhabditomorpha</taxon>
        <taxon>Rhabditoidea</taxon>
        <taxon>Rhabditidae</taxon>
        <taxon>Peloderinae</taxon>
        <taxon>Caenorhabditis</taxon>
    </lineage>
</organism>
<protein>
    <submittedName>
        <fullName evidence="1">Uncharacterized protein</fullName>
    </submittedName>
</protein>
<accession>A0A8S1FDN9</accession>
<evidence type="ECO:0000313" key="2">
    <source>
        <dbReference type="Proteomes" id="UP000494206"/>
    </source>
</evidence>
<dbReference type="Proteomes" id="UP000494206">
    <property type="component" value="Unassembled WGS sequence"/>
</dbReference>
<name>A0A8S1FDN9_9PELO</name>
<keyword evidence="2" id="KW-1185">Reference proteome</keyword>
<dbReference type="EMBL" id="CADEPM010000014">
    <property type="protein sequence ID" value="CAB3411532.1"/>
    <property type="molecule type" value="Genomic_DNA"/>
</dbReference>
<comment type="caution">
    <text evidence="1">The sequence shown here is derived from an EMBL/GenBank/DDBJ whole genome shotgun (WGS) entry which is preliminary data.</text>
</comment>
<proteinExistence type="predicted"/>
<sequence>MADNRLAEAKADPSQPSFLDLPVEIASNIARQCRVKTRHSLSLTSKTLYLFDAHLGYNIHQIRISSATLRNFDGGHVPGIRIDIFLLNPRDSVTYHFFNFDGFTDVTKHFTSVPGQNYLTIALKIYQRFVHNSIITRIDFSYCSHFVDKIPNIYCEKTTILMNQLVHLEKLFEKLENKHIQYLDITLLTDTLITRKYPEIINAVCLTLSARITSEVFMSLTSRWVIIEKTCVDTDMLRAFRWSNGEGSNDFLYLVAAGYDIDLDRVTKDINKMKFTSEMYQFISGEDFFRMDKFFQADICFQVFSNVNSDSATLGIYQGKVCFAVTGKLIDMDFQLAHPIIPVEY</sequence>
<evidence type="ECO:0000313" key="1">
    <source>
        <dbReference type="EMBL" id="CAB3411532.1"/>
    </source>
</evidence>
<dbReference type="AlphaFoldDB" id="A0A8S1FDN9"/>
<reference evidence="1 2" key="1">
    <citation type="submission" date="2020-04" db="EMBL/GenBank/DDBJ databases">
        <authorList>
            <person name="Laetsch R D."/>
            <person name="Stevens L."/>
            <person name="Kumar S."/>
            <person name="Blaxter L. M."/>
        </authorList>
    </citation>
    <scope>NUCLEOTIDE SEQUENCE [LARGE SCALE GENOMIC DNA]</scope>
</reference>
<gene>
    <name evidence="1" type="ORF">CBOVIS_LOCUS12915</name>
</gene>